<accession>A0A1V4B2Y9</accession>
<dbReference type="RefSeq" id="WP_078217754.1">
    <property type="nucleotide sequence ID" value="NZ_MUXZ01000006.1"/>
</dbReference>
<dbReference type="PROSITE" id="PS51257">
    <property type="entry name" value="PROKAR_LIPOPROTEIN"/>
    <property type="match status" value="1"/>
</dbReference>
<evidence type="ECO:0000313" key="1">
    <source>
        <dbReference type="EMBL" id="STO59105.1"/>
    </source>
</evidence>
<reference evidence="3 4" key="1">
    <citation type="submission" date="2018-06" db="EMBL/GenBank/DDBJ databases">
        <authorList>
            <consortium name="Pathogen Informatics"/>
            <person name="Doyle S."/>
        </authorList>
    </citation>
    <scope>NUCLEOTIDE SEQUENCE [LARGE SCALE GENOMIC DNA]</scope>
    <source>
        <strain evidence="1 3">NCTC1659</strain>
        <strain evidence="2 4">NCTC8540</strain>
    </source>
</reference>
<dbReference type="EMBL" id="UGHF01000001">
    <property type="protein sequence ID" value="STO59105.1"/>
    <property type="molecule type" value="Genomic_DNA"/>
</dbReference>
<keyword evidence="3" id="KW-1185">Reference proteome</keyword>
<dbReference type="STRING" id="733.B0186_02130"/>
<evidence type="ECO:0000313" key="2">
    <source>
        <dbReference type="EMBL" id="STO67738.1"/>
    </source>
</evidence>
<evidence type="ECO:0008006" key="5">
    <source>
        <dbReference type="Google" id="ProtNLM"/>
    </source>
</evidence>
<dbReference type="OrthoDB" id="5685103at2"/>
<dbReference type="Proteomes" id="UP000254329">
    <property type="component" value="Unassembled WGS sequence"/>
</dbReference>
<name>A0A1V4B2Y9_9PAST</name>
<dbReference type="EMBL" id="UGHJ01000001">
    <property type="protein sequence ID" value="STO67738.1"/>
    <property type="molecule type" value="Genomic_DNA"/>
</dbReference>
<evidence type="ECO:0000313" key="4">
    <source>
        <dbReference type="Proteomes" id="UP000254496"/>
    </source>
</evidence>
<protein>
    <recommendedName>
        <fullName evidence="5">Lipoprotein</fullName>
    </recommendedName>
</protein>
<proteinExistence type="predicted"/>
<dbReference type="Proteomes" id="UP000254496">
    <property type="component" value="Unassembled WGS sequence"/>
</dbReference>
<gene>
    <name evidence="1" type="ORF">NCTC1659_00330</name>
    <name evidence="2" type="ORF">NCTC8540_00207</name>
</gene>
<organism evidence="1 3">
    <name type="scientific">Canicola haemoglobinophilus</name>
    <dbReference type="NCBI Taxonomy" id="733"/>
    <lineage>
        <taxon>Bacteria</taxon>
        <taxon>Pseudomonadati</taxon>
        <taxon>Pseudomonadota</taxon>
        <taxon>Gammaproteobacteria</taxon>
        <taxon>Pasteurellales</taxon>
        <taxon>Pasteurellaceae</taxon>
        <taxon>Canicola</taxon>
    </lineage>
</organism>
<evidence type="ECO:0000313" key="3">
    <source>
        <dbReference type="Proteomes" id="UP000254329"/>
    </source>
</evidence>
<sequence length="59" mass="6496">MNKFVLILSSLFIISACSTTKVVDENELPLGIMEPANNAAKDAVLFPQIQQQTMPTNMK</sequence>
<dbReference type="AlphaFoldDB" id="A0A1V4B2Y9"/>